<keyword evidence="1" id="KW-0812">Transmembrane</keyword>
<dbReference type="NCBIfam" id="TIGR02532">
    <property type="entry name" value="IV_pilin_GFxxxE"/>
    <property type="match status" value="1"/>
</dbReference>
<name>A0A1G2GSP4_9BACT</name>
<dbReference type="InterPro" id="IPR045584">
    <property type="entry name" value="Pilin-like"/>
</dbReference>
<reference evidence="2 3" key="1">
    <citation type="journal article" date="2016" name="Nat. Commun.">
        <title>Thousands of microbial genomes shed light on interconnected biogeochemical processes in an aquifer system.</title>
        <authorList>
            <person name="Anantharaman K."/>
            <person name="Brown C.T."/>
            <person name="Hug L.A."/>
            <person name="Sharon I."/>
            <person name="Castelle C.J."/>
            <person name="Probst A.J."/>
            <person name="Thomas B.C."/>
            <person name="Singh A."/>
            <person name="Wilkins M.J."/>
            <person name="Karaoz U."/>
            <person name="Brodie E.L."/>
            <person name="Williams K.H."/>
            <person name="Hubbard S.S."/>
            <person name="Banfield J.F."/>
        </authorList>
    </citation>
    <scope>NUCLEOTIDE SEQUENCE [LARGE SCALE GENOMIC DNA]</scope>
</reference>
<feature type="transmembrane region" description="Helical" evidence="1">
    <location>
        <begin position="12"/>
        <end position="35"/>
    </location>
</feature>
<proteinExistence type="predicted"/>
<dbReference type="Gene3D" id="3.30.700.10">
    <property type="entry name" value="Glycoprotein, Type 4 Pilin"/>
    <property type="match status" value="1"/>
</dbReference>
<dbReference type="SUPFAM" id="SSF54523">
    <property type="entry name" value="Pili subunits"/>
    <property type="match status" value="1"/>
</dbReference>
<dbReference type="AlphaFoldDB" id="A0A1G2GSP4"/>
<evidence type="ECO:0000313" key="2">
    <source>
        <dbReference type="EMBL" id="OGZ52828.1"/>
    </source>
</evidence>
<organism evidence="2 3">
    <name type="scientific">Candidatus Ryanbacteria bacterium RIFCSPLOWO2_01_FULL_48_26</name>
    <dbReference type="NCBI Taxonomy" id="1802126"/>
    <lineage>
        <taxon>Bacteria</taxon>
        <taxon>Candidatus Ryaniibacteriota</taxon>
    </lineage>
</organism>
<keyword evidence="1" id="KW-1133">Transmembrane helix</keyword>
<accession>A0A1G2GSP4</accession>
<dbReference type="Proteomes" id="UP000179106">
    <property type="component" value="Unassembled WGS sequence"/>
</dbReference>
<sequence>MGKLETKSACGFTLIELTIAITIFVIVASVAIVSINPIGQLSKARNTERELHLQALMAAIKQNISDSAAGAFTCAVGSIPTTTKRMTVGANNYDIAGCLVPTYIQTLPFDPSTSSAHYASNTDYDTGYSIIQATSTGAITLSAPAAELKKTISITR</sequence>
<dbReference type="EMBL" id="MHNW01000038">
    <property type="protein sequence ID" value="OGZ52828.1"/>
    <property type="molecule type" value="Genomic_DNA"/>
</dbReference>
<dbReference type="STRING" id="1802126.A3B25_01075"/>
<evidence type="ECO:0000256" key="1">
    <source>
        <dbReference type="SAM" id="Phobius"/>
    </source>
</evidence>
<comment type="caution">
    <text evidence="2">The sequence shown here is derived from an EMBL/GenBank/DDBJ whole genome shotgun (WGS) entry which is preliminary data.</text>
</comment>
<gene>
    <name evidence="2" type="ORF">A3B25_01075</name>
</gene>
<dbReference type="InterPro" id="IPR012902">
    <property type="entry name" value="N_methyl_site"/>
</dbReference>
<evidence type="ECO:0000313" key="3">
    <source>
        <dbReference type="Proteomes" id="UP000179106"/>
    </source>
</evidence>
<evidence type="ECO:0008006" key="4">
    <source>
        <dbReference type="Google" id="ProtNLM"/>
    </source>
</evidence>
<protein>
    <recommendedName>
        <fullName evidence="4">Type II secretion system protein GspG C-terminal domain-containing protein</fullName>
    </recommendedName>
</protein>
<dbReference type="Pfam" id="PF07963">
    <property type="entry name" value="N_methyl"/>
    <property type="match status" value="1"/>
</dbReference>
<keyword evidence="1" id="KW-0472">Membrane</keyword>